<evidence type="ECO:0000256" key="1">
    <source>
        <dbReference type="ARBA" id="ARBA00022849"/>
    </source>
</evidence>
<protein>
    <recommendedName>
        <fullName evidence="3">Phosphotyrosine protein phosphatase I domain-containing protein</fullName>
    </recommendedName>
</protein>
<gene>
    <name evidence="4" type="ORF">CPE01_20820</name>
</gene>
<dbReference type="Gene3D" id="3.40.50.2300">
    <property type="match status" value="1"/>
</dbReference>
<dbReference type="PANTHER" id="PTHR43428:SF1">
    <property type="entry name" value="ARSENATE REDUCTASE"/>
    <property type="match status" value="1"/>
</dbReference>
<reference evidence="4 5" key="1">
    <citation type="submission" date="2019-07" db="EMBL/GenBank/DDBJ databases">
        <title>Whole genome shotgun sequence of Cellulomonas persica NBRC 101101.</title>
        <authorList>
            <person name="Hosoyama A."/>
            <person name="Uohara A."/>
            <person name="Ohji S."/>
            <person name="Ichikawa N."/>
        </authorList>
    </citation>
    <scope>NUCLEOTIDE SEQUENCE [LARGE SCALE GENOMIC DNA]</scope>
    <source>
        <strain evidence="4 5">NBRC 101101</strain>
    </source>
</reference>
<evidence type="ECO:0000259" key="3">
    <source>
        <dbReference type="SMART" id="SM00226"/>
    </source>
</evidence>
<dbReference type="InterPro" id="IPR036196">
    <property type="entry name" value="Ptyr_pPase_sf"/>
</dbReference>
<keyword evidence="5" id="KW-1185">Reference proteome</keyword>
<dbReference type="RefSeq" id="WP_246783875.1">
    <property type="nucleotide sequence ID" value="NZ_BJUA01000009.1"/>
</dbReference>
<evidence type="ECO:0000256" key="2">
    <source>
        <dbReference type="SAM" id="MobiDB-lite"/>
    </source>
</evidence>
<name>A0A510UUZ1_9CELL</name>
<dbReference type="Proteomes" id="UP000321386">
    <property type="component" value="Unassembled WGS sequence"/>
</dbReference>
<keyword evidence="1" id="KW-0059">Arsenical resistance</keyword>
<sequence>MLWTLLSPLRSTLHPGPRDSQAQPSKLESVRLNFSPAPNIPTGVGAPRAPVEMKLHHTRPSPDAWAPGWSGGSEPGEQIHPTAVTAMAERGIDISREYPRPWTDEIVRAADVSVTVGCDDACPRFPGKRYEDWQLDDPADLDLDDAGSATRSNARSTTFSTSSELKTQPSGPGARARLTGTMRA</sequence>
<dbReference type="InterPro" id="IPR023485">
    <property type="entry name" value="Ptyr_pPase"/>
</dbReference>
<comment type="caution">
    <text evidence="4">The sequence shown here is derived from an EMBL/GenBank/DDBJ whole genome shotgun (WGS) entry which is preliminary data.</text>
</comment>
<dbReference type="Pfam" id="PF01451">
    <property type="entry name" value="LMWPc"/>
    <property type="match status" value="1"/>
</dbReference>
<feature type="region of interest" description="Disordered" evidence="2">
    <location>
        <begin position="144"/>
        <end position="184"/>
    </location>
</feature>
<dbReference type="PANTHER" id="PTHR43428">
    <property type="entry name" value="ARSENATE REDUCTASE"/>
    <property type="match status" value="1"/>
</dbReference>
<organism evidence="4 5">
    <name type="scientific">Cellulomonas persica</name>
    <dbReference type="NCBI Taxonomy" id="76861"/>
    <lineage>
        <taxon>Bacteria</taxon>
        <taxon>Bacillati</taxon>
        <taxon>Actinomycetota</taxon>
        <taxon>Actinomycetes</taxon>
        <taxon>Micrococcales</taxon>
        <taxon>Cellulomonadaceae</taxon>
        <taxon>Cellulomonas</taxon>
    </lineage>
</organism>
<proteinExistence type="predicted"/>
<evidence type="ECO:0000313" key="5">
    <source>
        <dbReference type="Proteomes" id="UP000321386"/>
    </source>
</evidence>
<dbReference type="SUPFAM" id="SSF52788">
    <property type="entry name" value="Phosphotyrosine protein phosphatases I"/>
    <property type="match status" value="1"/>
</dbReference>
<accession>A0A510UUZ1</accession>
<feature type="compositionally biased region" description="Polar residues" evidence="2">
    <location>
        <begin position="149"/>
        <end position="170"/>
    </location>
</feature>
<dbReference type="AlphaFoldDB" id="A0A510UUZ1"/>
<feature type="domain" description="Phosphotyrosine protein phosphatase I" evidence="3">
    <location>
        <begin position="64"/>
        <end position="162"/>
    </location>
</feature>
<evidence type="ECO:0000313" key="4">
    <source>
        <dbReference type="EMBL" id="GEK18349.1"/>
    </source>
</evidence>
<dbReference type="EMBL" id="BJUA01000009">
    <property type="protein sequence ID" value="GEK18349.1"/>
    <property type="molecule type" value="Genomic_DNA"/>
</dbReference>
<dbReference type="SMART" id="SM00226">
    <property type="entry name" value="LMWPc"/>
    <property type="match status" value="1"/>
</dbReference>
<dbReference type="GO" id="GO:0046685">
    <property type="term" value="P:response to arsenic-containing substance"/>
    <property type="evidence" value="ECO:0007669"/>
    <property type="project" value="UniProtKB-KW"/>
</dbReference>